<comment type="caution">
    <text evidence="2">The sequence shown here is derived from an EMBL/GenBank/DDBJ whole genome shotgun (WGS) entry which is preliminary data.</text>
</comment>
<sequence>LKKQNRLLFIISFLLGTTLWVLDNMIFHTIIQANAVFKLFACVAIIWYCVYKLSELTLNSVADQFRLVDLLLCFSLLIYFTFKGFILVLHTFSAVSGSMYFIHLSMILCALNIIVNIFLS</sequence>
<feature type="non-terminal residue" evidence="2">
    <location>
        <position position="120"/>
    </location>
</feature>
<dbReference type="EMBL" id="PNEL01000175">
    <property type="protein sequence ID" value="TMN70988.1"/>
    <property type="molecule type" value="Genomic_DNA"/>
</dbReference>
<name>A0AAQ2EPC6_PSEO7</name>
<evidence type="ECO:0000313" key="3">
    <source>
        <dbReference type="Proteomes" id="UP000305423"/>
    </source>
</evidence>
<accession>A0AAQ2EPC6</accession>
<feature type="non-terminal residue" evidence="2">
    <location>
        <position position="1"/>
    </location>
</feature>
<reference evidence="3" key="2">
    <citation type="submission" date="2019-06" db="EMBL/GenBank/DDBJ databases">
        <title>Co-occurence of chitin degradation, pigmentation and bioactivity in marine Pseudoalteromonas.</title>
        <authorList>
            <person name="Sonnenschein E.C."/>
            <person name="Bech P.K."/>
        </authorList>
    </citation>
    <scope>NUCLEOTIDE SEQUENCE [LARGE SCALE GENOMIC DNA]</scope>
    <source>
        <strain evidence="3">S1607</strain>
    </source>
</reference>
<feature type="transmembrane region" description="Helical" evidence="1">
    <location>
        <begin position="7"/>
        <end position="27"/>
    </location>
</feature>
<keyword evidence="1" id="KW-0812">Transmembrane</keyword>
<feature type="transmembrane region" description="Helical" evidence="1">
    <location>
        <begin position="33"/>
        <end position="50"/>
    </location>
</feature>
<organism evidence="2 3">
    <name type="scientific">Pseudoalteromonas piscicida</name>
    <dbReference type="NCBI Taxonomy" id="43662"/>
    <lineage>
        <taxon>Bacteria</taxon>
        <taxon>Pseudomonadati</taxon>
        <taxon>Pseudomonadota</taxon>
        <taxon>Gammaproteobacteria</taxon>
        <taxon>Alteromonadales</taxon>
        <taxon>Pseudoalteromonadaceae</taxon>
        <taxon>Pseudoalteromonas</taxon>
    </lineage>
</organism>
<evidence type="ECO:0000313" key="2">
    <source>
        <dbReference type="EMBL" id="TMN70988.1"/>
    </source>
</evidence>
<dbReference type="Proteomes" id="UP000305423">
    <property type="component" value="Unassembled WGS sequence"/>
</dbReference>
<feature type="transmembrane region" description="Helical" evidence="1">
    <location>
        <begin position="98"/>
        <end position="119"/>
    </location>
</feature>
<keyword evidence="1" id="KW-1133">Transmembrane helix</keyword>
<gene>
    <name evidence="2" type="ORF">CWB74_23635</name>
</gene>
<proteinExistence type="predicted"/>
<dbReference type="AlphaFoldDB" id="A0AAQ2EPC6"/>
<protein>
    <submittedName>
        <fullName evidence="2">Uncharacterized protein</fullName>
    </submittedName>
</protein>
<evidence type="ECO:0000256" key="1">
    <source>
        <dbReference type="SAM" id="Phobius"/>
    </source>
</evidence>
<feature type="transmembrane region" description="Helical" evidence="1">
    <location>
        <begin position="70"/>
        <end position="92"/>
    </location>
</feature>
<reference evidence="2 3" key="1">
    <citation type="submission" date="2017-12" db="EMBL/GenBank/DDBJ databases">
        <authorList>
            <person name="Paulsen S."/>
            <person name="Gram L.K."/>
        </authorList>
    </citation>
    <scope>NUCLEOTIDE SEQUENCE [LARGE SCALE GENOMIC DNA]</scope>
    <source>
        <strain evidence="2 3">S1607</strain>
    </source>
</reference>
<keyword evidence="1" id="KW-0472">Membrane</keyword>